<dbReference type="AlphaFoldDB" id="A0A3P6S7D2"/>
<proteinExistence type="predicted"/>
<sequence>MMKLSLDYVFSKPQRLAVDRGGVGVGVDVERGSRRDEGKEEANFALECASSLAKVANLKKKRRVRDSCWEQ</sequence>
<keyword evidence="2" id="KW-1185">Reference proteome</keyword>
<dbReference type="EMBL" id="UYRX01000034">
    <property type="protein sequence ID" value="VDK70326.1"/>
    <property type="molecule type" value="Genomic_DNA"/>
</dbReference>
<evidence type="ECO:0000313" key="2">
    <source>
        <dbReference type="Proteomes" id="UP000277928"/>
    </source>
</evidence>
<accession>A0A3P6S7D2</accession>
<gene>
    <name evidence="1" type="ORF">NLS_LOCUS1064</name>
</gene>
<name>A0A3P6S7D2_LITSI</name>
<reference evidence="1 2" key="1">
    <citation type="submission" date="2018-08" db="EMBL/GenBank/DDBJ databases">
        <authorList>
            <person name="Laetsch R D."/>
            <person name="Stevens L."/>
            <person name="Kumar S."/>
            <person name="Blaxter L. M."/>
        </authorList>
    </citation>
    <scope>NUCLEOTIDE SEQUENCE [LARGE SCALE GENOMIC DNA]</scope>
</reference>
<protein>
    <submittedName>
        <fullName evidence="1">Uncharacterized protein</fullName>
    </submittedName>
</protein>
<dbReference type="Proteomes" id="UP000277928">
    <property type="component" value="Unassembled WGS sequence"/>
</dbReference>
<evidence type="ECO:0000313" key="1">
    <source>
        <dbReference type="EMBL" id="VDK70326.1"/>
    </source>
</evidence>
<organism evidence="1 2">
    <name type="scientific">Litomosoides sigmodontis</name>
    <name type="common">Filarial nematode worm</name>
    <dbReference type="NCBI Taxonomy" id="42156"/>
    <lineage>
        <taxon>Eukaryota</taxon>
        <taxon>Metazoa</taxon>
        <taxon>Ecdysozoa</taxon>
        <taxon>Nematoda</taxon>
        <taxon>Chromadorea</taxon>
        <taxon>Rhabditida</taxon>
        <taxon>Spirurina</taxon>
        <taxon>Spiruromorpha</taxon>
        <taxon>Filarioidea</taxon>
        <taxon>Onchocercidae</taxon>
        <taxon>Litomosoides</taxon>
    </lineage>
</organism>